<feature type="transmembrane region" description="Helical" evidence="5">
    <location>
        <begin position="72"/>
        <end position="97"/>
    </location>
</feature>
<feature type="domain" description="RDD" evidence="6">
    <location>
        <begin position="21"/>
        <end position="159"/>
    </location>
</feature>
<evidence type="ECO:0000256" key="2">
    <source>
        <dbReference type="ARBA" id="ARBA00022692"/>
    </source>
</evidence>
<dbReference type="Proteomes" id="UP001476950">
    <property type="component" value="Unassembled WGS sequence"/>
</dbReference>
<proteinExistence type="predicted"/>
<gene>
    <name evidence="7" type="ORF">NDI38_23560</name>
</gene>
<keyword evidence="8" id="KW-1185">Reference proteome</keyword>
<comment type="caution">
    <text evidence="7">The sequence shown here is derived from an EMBL/GenBank/DDBJ whole genome shotgun (WGS) entry which is preliminary data.</text>
</comment>
<evidence type="ECO:0000259" key="6">
    <source>
        <dbReference type="Pfam" id="PF06271"/>
    </source>
</evidence>
<keyword evidence="3 5" id="KW-1133">Transmembrane helix</keyword>
<evidence type="ECO:0000313" key="7">
    <source>
        <dbReference type="EMBL" id="MEP1061411.1"/>
    </source>
</evidence>
<dbReference type="PANTHER" id="PTHR38480:SF1">
    <property type="entry name" value="SLR0254 PROTEIN"/>
    <property type="match status" value="1"/>
</dbReference>
<reference evidence="7 8" key="1">
    <citation type="submission" date="2022-04" db="EMBL/GenBank/DDBJ databases">
        <title>Positive selection, recombination, and allopatry shape intraspecific diversity of widespread and dominant cyanobacteria.</title>
        <authorList>
            <person name="Wei J."/>
            <person name="Shu W."/>
            <person name="Hu C."/>
        </authorList>
    </citation>
    <scope>NUCLEOTIDE SEQUENCE [LARGE SCALE GENOMIC DNA]</scope>
    <source>
        <strain evidence="7 8">AS-A4</strain>
    </source>
</reference>
<evidence type="ECO:0000313" key="8">
    <source>
        <dbReference type="Proteomes" id="UP001476950"/>
    </source>
</evidence>
<accession>A0ABV0KQX0</accession>
<comment type="subcellular location">
    <subcellularLocation>
        <location evidence="1">Membrane</location>
        <topology evidence="1">Multi-pass membrane protein</topology>
    </subcellularLocation>
</comment>
<evidence type="ECO:0000256" key="4">
    <source>
        <dbReference type="ARBA" id="ARBA00023136"/>
    </source>
</evidence>
<organism evidence="7 8">
    <name type="scientific">Stenomitos frigidus AS-A4</name>
    <dbReference type="NCBI Taxonomy" id="2933935"/>
    <lineage>
        <taxon>Bacteria</taxon>
        <taxon>Bacillati</taxon>
        <taxon>Cyanobacteriota</taxon>
        <taxon>Cyanophyceae</taxon>
        <taxon>Leptolyngbyales</taxon>
        <taxon>Leptolyngbyaceae</taxon>
        <taxon>Stenomitos</taxon>
    </lineage>
</organism>
<keyword evidence="4 5" id="KW-0472">Membrane</keyword>
<dbReference type="PANTHER" id="PTHR38480">
    <property type="entry name" value="SLR0254 PROTEIN"/>
    <property type="match status" value="1"/>
</dbReference>
<protein>
    <submittedName>
        <fullName evidence="7">RDD family protein</fullName>
    </submittedName>
</protein>
<dbReference type="Pfam" id="PF06271">
    <property type="entry name" value="RDD"/>
    <property type="match status" value="1"/>
</dbReference>
<dbReference type="InterPro" id="IPR010432">
    <property type="entry name" value="RDD"/>
</dbReference>
<sequence>MRFFNRVSLSTPESIELEFTLAGIGNRTLALAIDYQILGLLLVGFWAIWSVFSLGLMSYLSQANFSYASAPLWLLAIALLISFFLFTGYFAFFEVIWQGQTPGKRMTKIRVIRDDGRPIGLAQAAMRALLRPLDDLFFIGVFFILLGKQEKRLGDWAAGTLVVQEQRGDRKATLTISDPAKQLAIDLPKLADLNQLLPDDFAVVRAYLQRRRTMETQAKNDLSMNLARQLRTVIALETIPPNTTPDQFLEAVYEAYQQMAGRGFSDRG</sequence>
<keyword evidence="2 5" id="KW-0812">Transmembrane</keyword>
<evidence type="ECO:0000256" key="1">
    <source>
        <dbReference type="ARBA" id="ARBA00004141"/>
    </source>
</evidence>
<feature type="transmembrane region" description="Helical" evidence="5">
    <location>
        <begin position="37"/>
        <end position="60"/>
    </location>
</feature>
<dbReference type="RefSeq" id="WP_190447230.1">
    <property type="nucleotide sequence ID" value="NZ_JAMPLM010000033.1"/>
</dbReference>
<name>A0ABV0KQX0_9CYAN</name>
<evidence type="ECO:0000256" key="5">
    <source>
        <dbReference type="SAM" id="Phobius"/>
    </source>
</evidence>
<dbReference type="EMBL" id="JAMPLM010000033">
    <property type="protein sequence ID" value="MEP1061411.1"/>
    <property type="molecule type" value="Genomic_DNA"/>
</dbReference>
<evidence type="ECO:0000256" key="3">
    <source>
        <dbReference type="ARBA" id="ARBA00022989"/>
    </source>
</evidence>